<feature type="domain" description="HTH araC/xylS-type" evidence="4">
    <location>
        <begin position="15"/>
        <end position="113"/>
    </location>
</feature>
<dbReference type="Gene3D" id="3.20.80.10">
    <property type="entry name" value="Regulatory factor, effector binding domain"/>
    <property type="match status" value="1"/>
</dbReference>
<dbReference type="InterPro" id="IPR010499">
    <property type="entry name" value="AraC_E-bd"/>
</dbReference>
<evidence type="ECO:0000256" key="2">
    <source>
        <dbReference type="ARBA" id="ARBA00023125"/>
    </source>
</evidence>
<dbReference type="Gene3D" id="1.10.10.60">
    <property type="entry name" value="Homeodomain-like"/>
    <property type="match status" value="2"/>
</dbReference>
<reference evidence="5 6" key="1">
    <citation type="journal article" date="2014" name="Genome Announc.">
        <title>Complete Genome Sequence of the Model Rhizosphere Strain Azospirillum brasilense Az39, Successfully Applied in Agriculture.</title>
        <authorList>
            <person name="Rivera D."/>
            <person name="Revale S."/>
            <person name="Molina R."/>
            <person name="Gualpa J."/>
            <person name="Puente M."/>
            <person name="Maroniche G."/>
            <person name="Paris G."/>
            <person name="Baker D."/>
            <person name="Clavijo B."/>
            <person name="McLay K."/>
            <person name="Spaepen S."/>
            <person name="Perticari A."/>
            <person name="Vazquez M."/>
            <person name="Wisniewski-Dye F."/>
            <person name="Watkins C."/>
            <person name="Martinez-Abarca F."/>
            <person name="Vanderleyden J."/>
            <person name="Cassan F."/>
        </authorList>
    </citation>
    <scope>NUCLEOTIDE SEQUENCE [LARGE SCALE GENOMIC DNA]</scope>
    <source>
        <strain evidence="5 6">Az39</strain>
    </source>
</reference>
<evidence type="ECO:0000259" key="4">
    <source>
        <dbReference type="PROSITE" id="PS01124"/>
    </source>
</evidence>
<evidence type="ECO:0000313" key="6">
    <source>
        <dbReference type="Proteomes" id="UP000027186"/>
    </source>
</evidence>
<dbReference type="RefSeq" id="WP_051657716.1">
    <property type="nucleotide sequence ID" value="NZ_CP007793.1"/>
</dbReference>
<dbReference type="Proteomes" id="UP000027186">
    <property type="component" value="Chromosome"/>
</dbReference>
<dbReference type="InterPro" id="IPR011256">
    <property type="entry name" value="Reg_factor_effector_dom_sf"/>
</dbReference>
<dbReference type="Pfam" id="PF06445">
    <property type="entry name" value="GyrI-like"/>
    <property type="match status" value="1"/>
</dbReference>
<organism evidence="5 6">
    <name type="scientific">Azospirillum argentinense</name>
    <dbReference type="NCBI Taxonomy" id="2970906"/>
    <lineage>
        <taxon>Bacteria</taxon>
        <taxon>Pseudomonadati</taxon>
        <taxon>Pseudomonadota</taxon>
        <taxon>Alphaproteobacteria</taxon>
        <taxon>Rhodospirillales</taxon>
        <taxon>Azospirillaceae</taxon>
        <taxon>Azospirillum</taxon>
    </lineage>
</organism>
<evidence type="ECO:0000256" key="3">
    <source>
        <dbReference type="ARBA" id="ARBA00023163"/>
    </source>
</evidence>
<dbReference type="PROSITE" id="PS01124">
    <property type="entry name" value="HTH_ARAC_FAMILY_2"/>
    <property type="match status" value="1"/>
</dbReference>
<dbReference type="SMART" id="SM00342">
    <property type="entry name" value="HTH_ARAC"/>
    <property type="match status" value="1"/>
</dbReference>
<accession>A0A060DCX1</accession>
<dbReference type="InterPro" id="IPR029442">
    <property type="entry name" value="GyrI-like"/>
</dbReference>
<evidence type="ECO:0000313" key="5">
    <source>
        <dbReference type="EMBL" id="AIB10510.1"/>
    </source>
</evidence>
<dbReference type="SMART" id="SM00871">
    <property type="entry name" value="AraC_E_bind"/>
    <property type="match status" value="1"/>
</dbReference>
<sequence>MTKPDTLLDYGRRIERVIDHIAAHLDETLELERLAAVACFSPYHFHRIYRAMAGETAADTLRRLRLHRAAGDLVKGEDGMVQVARRAGYGSVEAFTRAFGQVYGLSPGAYRRQGCLVPPPDQPPDEERNMHDVTIRDLPPLRVAAMAHQGPYMDIGTTFERLYAWAAGRGLVGPETRSFALYYDDPESVPADRLRSEAALLVDGPIPGDGPVRALDIPGGRHAVLIHKGPYAELERPYRWLYRDWLPSSGHAPADRPCVEEYLNNPRTLPPEEWLTEIRLPLA</sequence>
<dbReference type="InterPro" id="IPR018060">
    <property type="entry name" value="HTH_AraC"/>
</dbReference>
<dbReference type="GO" id="GO:0003700">
    <property type="term" value="F:DNA-binding transcription factor activity"/>
    <property type="evidence" value="ECO:0007669"/>
    <property type="project" value="InterPro"/>
</dbReference>
<dbReference type="InterPro" id="IPR018062">
    <property type="entry name" value="HTH_AraC-typ_CS"/>
</dbReference>
<keyword evidence="2" id="KW-0238">DNA-binding</keyword>
<dbReference type="AlphaFoldDB" id="A0A060DCX1"/>
<dbReference type="Pfam" id="PF12833">
    <property type="entry name" value="HTH_18"/>
    <property type="match status" value="1"/>
</dbReference>
<dbReference type="InterPro" id="IPR009057">
    <property type="entry name" value="Homeodomain-like_sf"/>
</dbReference>
<dbReference type="KEGG" id="abq:ABAZ39_00430"/>
<dbReference type="SUPFAM" id="SSF46689">
    <property type="entry name" value="Homeodomain-like"/>
    <property type="match status" value="2"/>
</dbReference>
<dbReference type="PROSITE" id="PS00041">
    <property type="entry name" value="HTH_ARAC_FAMILY_1"/>
    <property type="match status" value="1"/>
</dbReference>
<proteinExistence type="predicted"/>
<dbReference type="PANTHER" id="PTHR40055">
    <property type="entry name" value="TRANSCRIPTIONAL REGULATOR YGIV-RELATED"/>
    <property type="match status" value="1"/>
</dbReference>
<dbReference type="PRINTS" id="PR00032">
    <property type="entry name" value="HTHARAC"/>
</dbReference>
<dbReference type="GO" id="GO:0043565">
    <property type="term" value="F:sequence-specific DNA binding"/>
    <property type="evidence" value="ECO:0007669"/>
    <property type="project" value="InterPro"/>
</dbReference>
<dbReference type="InterPro" id="IPR020449">
    <property type="entry name" value="Tscrpt_reg_AraC-type_HTH"/>
</dbReference>
<keyword evidence="3" id="KW-0804">Transcription</keyword>
<dbReference type="SUPFAM" id="SSF55136">
    <property type="entry name" value="Probable bacterial effector-binding domain"/>
    <property type="match status" value="1"/>
</dbReference>
<dbReference type="PANTHER" id="PTHR40055:SF1">
    <property type="entry name" value="TRANSCRIPTIONAL REGULATOR YGIV-RELATED"/>
    <property type="match status" value="1"/>
</dbReference>
<gene>
    <name evidence="5" type="ORF">ABAZ39_00430</name>
</gene>
<evidence type="ECO:0000256" key="1">
    <source>
        <dbReference type="ARBA" id="ARBA00023015"/>
    </source>
</evidence>
<protein>
    <submittedName>
        <fullName evidence="5">Transcriptional regulator</fullName>
    </submittedName>
</protein>
<dbReference type="EMBL" id="CP007793">
    <property type="protein sequence ID" value="AIB10510.1"/>
    <property type="molecule type" value="Genomic_DNA"/>
</dbReference>
<dbReference type="InterPro" id="IPR050908">
    <property type="entry name" value="SmbC-like"/>
</dbReference>
<keyword evidence="1" id="KW-0805">Transcription regulation</keyword>
<name>A0A060DCX1_9PROT</name>